<accession>A0A8S3CJ47</accession>
<comment type="caution">
    <text evidence="3">The sequence shown here is derived from an EMBL/GenBank/DDBJ whole genome shotgun (WGS) entry which is preliminary data.</text>
</comment>
<feature type="non-terminal residue" evidence="3">
    <location>
        <position position="1"/>
    </location>
</feature>
<dbReference type="AlphaFoldDB" id="A0A8S3CJ47"/>
<dbReference type="EMBL" id="CAJOBJ010124982">
    <property type="protein sequence ID" value="CAF4694926.1"/>
    <property type="molecule type" value="Genomic_DNA"/>
</dbReference>
<evidence type="ECO:0000313" key="2">
    <source>
        <dbReference type="EMBL" id="CAF4694926.1"/>
    </source>
</evidence>
<protein>
    <submittedName>
        <fullName evidence="3">Uncharacterized protein</fullName>
    </submittedName>
</protein>
<evidence type="ECO:0000313" key="4">
    <source>
        <dbReference type="Proteomes" id="UP000676336"/>
    </source>
</evidence>
<sequence>DSTSTSLTRRGRRPNDQWLFQQEHPQYSSHLLIRRSYRVVPVLLGPSIPRYEREDTKERYASAILTLFYPWRSVLDICDIH</sequence>
<evidence type="ECO:0000313" key="3">
    <source>
        <dbReference type="EMBL" id="CAF4898564.1"/>
    </source>
</evidence>
<feature type="non-terminal residue" evidence="3">
    <location>
        <position position="81"/>
    </location>
</feature>
<proteinExistence type="predicted"/>
<evidence type="ECO:0000313" key="1">
    <source>
        <dbReference type="EMBL" id="CAF4446186.1"/>
    </source>
</evidence>
<reference evidence="3" key="1">
    <citation type="submission" date="2021-02" db="EMBL/GenBank/DDBJ databases">
        <authorList>
            <person name="Nowell W R."/>
        </authorList>
    </citation>
    <scope>NUCLEOTIDE SEQUENCE</scope>
</reference>
<dbReference type="Proteomes" id="UP000676336">
    <property type="component" value="Unassembled WGS sequence"/>
</dbReference>
<dbReference type="Proteomes" id="UP000681967">
    <property type="component" value="Unassembled WGS sequence"/>
</dbReference>
<gene>
    <name evidence="1" type="ORF">BYL167_LOCUS33543</name>
    <name evidence="2" type="ORF">GIL414_LOCUS42831</name>
    <name evidence="3" type="ORF">SMN809_LOCUS51634</name>
</gene>
<organism evidence="3 4">
    <name type="scientific">Rotaria magnacalcarata</name>
    <dbReference type="NCBI Taxonomy" id="392030"/>
    <lineage>
        <taxon>Eukaryota</taxon>
        <taxon>Metazoa</taxon>
        <taxon>Spiralia</taxon>
        <taxon>Gnathifera</taxon>
        <taxon>Rotifera</taxon>
        <taxon>Eurotatoria</taxon>
        <taxon>Bdelloidea</taxon>
        <taxon>Philodinida</taxon>
        <taxon>Philodinidae</taxon>
        <taxon>Rotaria</taxon>
    </lineage>
</organism>
<name>A0A8S3CJ47_9BILA</name>
<dbReference type="Proteomes" id="UP000681720">
    <property type="component" value="Unassembled WGS sequence"/>
</dbReference>
<dbReference type="EMBL" id="CAJOBI010173491">
    <property type="protein sequence ID" value="CAF4898564.1"/>
    <property type="molecule type" value="Genomic_DNA"/>
</dbReference>
<dbReference type="EMBL" id="CAJOBH010065494">
    <property type="protein sequence ID" value="CAF4446186.1"/>
    <property type="molecule type" value="Genomic_DNA"/>
</dbReference>